<proteinExistence type="predicted"/>
<dbReference type="EMBL" id="KQ964249">
    <property type="protein sequence ID" value="KXJ92226.1"/>
    <property type="molecule type" value="Genomic_DNA"/>
</dbReference>
<reference evidence="3" key="1">
    <citation type="submission" date="2016-02" db="EMBL/GenBank/DDBJ databases">
        <title>Draft genome sequence of Microdochium bolleyi, a fungal endophyte of beachgrass.</title>
        <authorList>
            <consortium name="DOE Joint Genome Institute"/>
            <person name="David A.S."/>
            <person name="May G."/>
            <person name="Haridas S."/>
            <person name="Lim J."/>
            <person name="Wang M."/>
            <person name="Labutti K."/>
            <person name="Lipzen A."/>
            <person name="Barry K."/>
            <person name="Grigoriev I.V."/>
        </authorList>
    </citation>
    <scope>NUCLEOTIDE SEQUENCE [LARGE SCALE GENOMIC DNA]</scope>
    <source>
        <strain evidence="3">J235TASD1</strain>
    </source>
</reference>
<dbReference type="InParanoid" id="A0A136J5H2"/>
<gene>
    <name evidence="2" type="ORF">Micbo1qcDRAFT_162395</name>
</gene>
<name>A0A136J5H2_9PEZI</name>
<dbReference type="SUPFAM" id="SSF56112">
    <property type="entry name" value="Protein kinase-like (PK-like)"/>
    <property type="match status" value="1"/>
</dbReference>
<dbReference type="Proteomes" id="UP000070501">
    <property type="component" value="Unassembled WGS sequence"/>
</dbReference>
<feature type="region of interest" description="Disordered" evidence="1">
    <location>
        <begin position="26"/>
        <end position="60"/>
    </location>
</feature>
<dbReference type="AlphaFoldDB" id="A0A136J5H2"/>
<evidence type="ECO:0000313" key="3">
    <source>
        <dbReference type="Proteomes" id="UP000070501"/>
    </source>
</evidence>
<keyword evidence="3" id="KW-1185">Reference proteome</keyword>
<dbReference type="OrthoDB" id="4267316at2759"/>
<protein>
    <submittedName>
        <fullName evidence="2">Uncharacterized protein</fullName>
    </submittedName>
</protein>
<organism evidence="2 3">
    <name type="scientific">Microdochium bolleyi</name>
    <dbReference type="NCBI Taxonomy" id="196109"/>
    <lineage>
        <taxon>Eukaryota</taxon>
        <taxon>Fungi</taxon>
        <taxon>Dikarya</taxon>
        <taxon>Ascomycota</taxon>
        <taxon>Pezizomycotina</taxon>
        <taxon>Sordariomycetes</taxon>
        <taxon>Xylariomycetidae</taxon>
        <taxon>Xylariales</taxon>
        <taxon>Microdochiaceae</taxon>
        <taxon>Microdochium</taxon>
    </lineage>
</organism>
<accession>A0A136J5H2</accession>
<dbReference type="InterPro" id="IPR011009">
    <property type="entry name" value="Kinase-like_dom_sf"/>
</dbReference>
<evidence type="ECO:0000313" key="2">
    <source>
        <dbReference type="EMBL" id="KXJ92226.1"/>
    </source>
</evidence>
<evidence type="ECO:0000256" key="1">
    <source>
        <dbReference type="SAM" id="MobiDB-lite"/>
    </source>
</evidence>
<sequence length="381" mass="42996">MADESSSNIPYTVGAVFTIRAETPPCVEDAVSGGNPTLESQKPEATRPAPPTAQSRSPPHQLEITGTFKVGQARDAQVVLCRISPATSQTGSRELVAKIWDPVYRREPPDWAIPIPAAEAAMTAYSNETAAYERIAASQCSPPWSCIPKYYGSWSLQCPEAPAPSAGPATRRSRRTKKEQPTFRTIYFVLLEYIEGCSMMSLETFKDGPDYILVERCAEDYRLYIWARVLAIECWLDHIGIEHHDIASRNIIVNPAPGLPFSPDDRFPSALVTLETTEPPVVILIDFDLAEVKPESQRGRPQEHQEPQEDHKPQSPIVAYWSGLHNPFYDWVPDWWNADLPERRKWLLREFGNKDYFKRVPIDKGIDHVHVLSKDDKDQMA</sequence>